<evidence type="ECO:0000313" key="1">
    <source>
        <dbReference type="EMBL" id="CAG8854987.1"/>
    </source>
</evidence>
<protein>
    <submittedName>
        <fullName evidence="1">953_t:CDS:1</fullName>
    </submittedName>
</protein>
<accession>A0ABN7XI79</accession>
<feature type="non-terminal residue" evidence="1">
    <location>
        <position position="1"/>
    </location>
</feature>
<keyword evidence="2" id="KW-1185">Reference proteome</keyword>
<name>A0ABN7XI79_GIGMA</name>
<gene>
    <name evidence="1" type="ORF">GMARGA_LOCUS43808</name>
</gene>
<dbReference type="Proteomes" id="UP000789901">
    <property type="component" value="Unassembled WGS sequence"/>
</dbReference>
<evidence type="ECO:0000313" key="2">
    <source>
        <dbReference type="Proteomes" id="UP000789901"/>
    </source>
</evidence>
<feature type="non-terminal residue" evidence="1">
    <location>
        <position position="62"/>
    </location>
</feature>
<sequence length="62" mass="7286">KPDQIDPEIVQALPFPLPITERRHTRAVVLALRKIYSFDKLNDHYFERPLDPLPTDLNDLHP</sequence>
<comment type="caution">
    <text evidence="1">The sequence shown here is derived from an EMBL/GenBank/DDBJ whole genome shotgun (WGS) entry which is preliminary data.</text>
</comment>
<organism evidence="1 2">
    <name type="scientific">Gigaspora margarita</name>
    <dbReference type="NCBI Taxonomy" id="4874"/>
    <lineage>
        <taxon>Eukaryota</taxon>
        <taxon>Fungi</taxon>
        <taxon>Fungi incertae sedis</taxon>
        <taxon>Mucoromycota</taxon>
        <taxon>Glomeromycotina</taxon>
        <taxon>Glomeromycetes</taxon>
        <taxon>Diversisporales</taxon>
        <taxon>Gigasporaceae</taxon>
        <taxon>Gigaspora</taxon>
    </lineage>
</organism>
<reference evidence="1 2" key="1">
    <citation type="submission" date="2021-06" db="EMBL/GenBank/DDBJ databases">
        <authorList>
            <person name="Kallberg Y."/>
            <person name="Tangrot J."/>
            <person name="Rosling A."/>
        </authorList>
    </citation>
    <scope>NUCLEOTIDE SEQUENCE [LARGE SCALE GENOMIC DNA]</scope>
    <source>
        <strain evidence="1 2">120-4 pot B 10/14</strain>
    </source>
</reference>
<dbReference type="EMBL" id="CAJVQB010144791">
    <property type="protein sequence ID" value="CAG8854987.1"/>
    <property type="molecule type" value="Genomic_DNA"/>
</dbReference>
<proteinExistence type="predicted"/>